<organism evidence="2">
    <name type="scientific">Arundo donax</name>
    <name type="common">Giant reed</name>
    <name type="synonym">Donax arundinaceus</name>
    <dbReference type="NCBI Taxonomy" id="35708"/>
    <lineage>
        <taxon>Eukaryota</taxon>
        <taxon>Viridiplantae</taxon>
        <taxon>Streptophyta</taxon>
        <taxon>Embryophyta</taxon>
        <taxon>Tracheophyta</taxon>
        <taxon>Spermatophyta</taxon>
        <taxon>Magnoliopsida</taxon>
        <taxon>Liliopsida</taxon>
        <taxon>Poales</taxon>
        <taxon>Poaceae</taxon>
        <taxon>PACMAD clade</taxon>
        <taxon>Arundinoideae</taxon>
        <taxon>Arundineae</taxon>
        <taxon>Arundo</taxon>
    </lineage>
</organism>
<evidence type="ECO:0000313" key="2">
    <source>
        <dbReference type="EMBL" id="JAD32216.1"/>
    </source>
</evidence>
<feature type="compositionally biased region" description="Low complexity" evidence="1">
    <location>
        <begin position="155"/>
        <end position="190"/>
    </location>
</feature>
<feature type="region of interest" description="Disordered" evidence="1">
    <location>
        <begin position="221"/>
        <end position="253"/>
    </location>
</feature>
<feature type="compositionally biased region" description="Basic residues" evidence="1">
    <location>
        <begin position="120"/>
        <end position="133"/>
    </location>
</feature>
<reference evidence="2" key="1">
    <citation type="submission" date="2014-09" db="EMBL/GenBank/DDBJ databases">
        <authorList>
            <person name="Magalhaes I.L.F."/>
            <person name="Oliveira U."/>
            <person name="Santos F.R."/>
            <person name="Vidigal T.H.D.A."/>
            <person name="Brescovit A.D."/>
            <person name="Santos A.J."/>
        </authorList>
    </citation>
    <scope>NUCLEOTIDE SEQUENCE</scope>
    <source>
        <tissue evidence="2">Shoot tissue taken approximately 20 cm above the soil surface</tissue>
    </source>
</reference>
<dbReference type="EMBL" id="GBRH01265679">
    <property type="protein sequence ID" value="JAD32216.1"/>
    <property type="molecule type" value="Transcribed_RNA"/>
</dbReference>
<feature type="compositionally biased region" description="Low complexity" evidence="1">
    <location>
        <begin position="134"/>
        <end position="144"/>
    </location>
</feature>
<accession>A0A0A8Z083</accession>
<feature type="compositionally biased region" description="Basic residues" evidence="1">
    <location>
        <begin position="239"/>
        <end position="250"/>
    </location>
</feature>
<dbReference type="AlphaFoldDB" id="A0A0A8Z083"/>
<feature type="region of interest" description="Disordered" evidence="1">
    <location>
        <begin position="20"/>
        <end position="41"/>
    </location>
</feature>
<feature type="region of interest" description="Disordered" evidence="1">
    <location>
        <begin position="114"/>
        <end position="200"/>
    </location>
</feature>
<reference evidence="2" key="2">
    <citation type="journal article" date="2015" name="Data Brief">
        <title>Shoot transcriptome of the giant reed, Arundo donax.</title>
        <authorList>
            <person name="Barrero R.A."/>
            <person name="Guerrero F.D."/>
            <person name="Moolhuijzen P."/>
            <person name="Goolsby J.A."/>
            <person name="Tidwell J."/>
            <person name="Bellgard S.E."/>
            <person name="Bellgard M.I."/>
        </authorList>
    </citation>
    <scope>NUCLEOTIDE SEQUENCE</scope>
    <source>
        <tissue evidence="2">Shoot tissue taken approximately 20 cm above the soil surface</tissue>
    </source>
</reference>
<proteinExistence type="predicted"/>
<protein>
    <submittedName>
        <fullName evidence="2">Uncharacterized protein</fullName>
    </submittedName>
</protein>
<feature type="region of interest" description="Disordered" evidence="1">
    <location>
        <begin position="293"/>
        <end position="324"/>
    </location>
</feature>
<feature type="compositionally biased region" description="Pro residues" evidence="1">
    <location>
        <begin position="191"/>
        <end position="200"/>
    </location>
</feature>
<name>A0A0A8Z083_ARUDO</name>
<sequence length="371" mass="39560">MPPGRMLSPKRIAIARLGARTGFSPEEPHSGEDTSTTPPRGRMTHVNIVVIGTGKAGQALHPESSLPAHDLPLLACRQKWPPSHLAAPSAQPPPSQLTSAVMTCTLRAYTVTTNGTTPASRRRHPKRSTRCRRTAAASVRCLLRPPREPPRRPGLRTADQAAAPPYGPQATTAAAAPPPADFGTPTKAAPPCHPATPPTALPLLPRACASSTAAARRLVLSPTEQISGEPQPTRSSHLQSRRHHSLHRGCHRPDVVPARGAVRCYARRARHRGAPGADHDVHIDARAHDEIHPGERRRTTGPSYGRLLQIRPRGGVTAPPPPSLRLTRLPAELSSGGEARWVRGEGVVAARLGFARAAPLGAMRAMGSRTR</sequence>
<evidence type="ECO:0000256" key="1">
    <source>
        <dbReference type="SAM" id="MobiDB-lite"/>
    </source>
</evidence>
<feature type="compositionally biased region" description="Polar residues" evidence="1">
    <location>
        <begin position="222"/>
        <end position="233"/>
    </location>
</feature>